<dbReference type="InterPro" id="IPR018957">
    <property type="entry name" value="Znf_C3HC4_RING-type"/>
</dbReference>
<dbReference type="GO" id="GO:0031625">
    <property type="term" value="F:ubiquitin protein ligase binding"/>
    <property type="evidence" value="ECO:0007669"/>
    <property type="project" value="Ensembl"/>
</dbReference>
<reference evidence="37" key="2">
    <citation type="submission" date="2025-09" db="UniProtKB">
        <authorList>
            <consortium name="Ensembl"/>
        </authorList>
    </citation>
    <scope>IDENTIFICATION</scope>
</reference>
<dbReference type="PANTHER" id="PTHR13763">
    <property type="entry name" value="BREAST CANCER TYPE 1 SUSCEPTIBILITY PROTEIN BRCA1"/>
    <property type="match status" value="1"/>
</dbReference>
<dbReference type="GO" id="GO:0070063">
    <property type="term" value="F:RNA polymerase binding"/>
    <property type="evidence" value="ECO:0007669"/>
    <property type="project" value="Ensembl"/>
</dbReference>
<keyword evidence="33" id="KW-0175">Coiled coil</keyword>
<organism evidence="37 38">
    <name type="scientific">Crocodylus porosus</name>
    <name type="common">Saltwater crocodile</name>
    <name type="synonym">Estuarine crocodile</name>
    <dbReference type="NCBI Taxonomy" id="8502"/>
    <lineage>
        <taxon>Eukaryota</taxon>
        <taxon>Metazoa</taxon>
        <taxon>Chordata</taxon>
        <taxon>Craniata</taxon>
        <taxon>Vertebrata</taxon>
        <taxon>Euteleostomi</taxon>
        <taxon>Archelosauria</taxon>
        <taxon>Archosauria</taxon>
        <taxon>Crocodylia</taxon>
        <taxon>Longirostres</taxon>
        <taxon>Crocodylidae</taxon>
        <taxon>Crocodylus</taxon>
    </lineage>
</organism>
<keyword evidence="23" id="KW-0238">DNA-binding</keyword>
<keyword evidence="20" id="KW-0007">Acetylation</keyword>
<dbReference type="GO" id="GO:0033147">
    <property type="term" value="P:negative regulation of intracellular estrogen receptor signaling pathway"/>
    <property type="evidence" value="ECO:0007669"/>
    <property type="project" value="Ensembl"/>
</dbReference>
<dbReference type="GO" id="GO:0001673">
    <property type="term" value="C:male germ cell nucleus"/>
    <property type="evidence" value="ECO:0007669"/>
    <property type="project" value="Ensembl"/>
</dbReference>
<dbReference type="FunFam" id="3.30.40.10:FF:000213">
    <property type="entry name" value="Breast cancer type 1 susceptibility protein homolog"/>
    <property type="match status" value="1"/>
</dbReference>
<evidence type="ECO:0000256" key="28">
    <source>
        <dbReference type="ARBA" id="ARBA00023204"/>
    </source>
</evidence>
<dbReference type="GO" id="GO:0010575">
    <property type="term" value="P:positive regulation of vascular endothelial growth factor production"/>
    <property type="evidence" value="ECO:0007669"/>
    <property type="project" value="Ensembl"/>
</dbReference>
<keyword evidence="18" id="KW-0862">Zinc</keyword>
<keyword evidence="22" id="KW-0443">Lipid metabolism</keyword>
<dbReference type="GO" id="GO:0008630">
    <property type="term" value="P:intrinsic apoptotic signaling pathway in response to DNA damage"/>
    <property type="evidence" value="ECO:0007669"/>
    <property type="project" value="Ensembl"/>
</dbReference>
<keyword evidence="29" id="KW-0539">Nucleus</keyword>
<feature type="region of interest" description="Disordered" evidence="34">
    <location>
        <begin position="1214"/>
        <end position="1292"/>
    </location>
</feature>
<dbReference type="GO" id="GO:0030308">
    <property type="term" value="P:negative regulation of cell growth"/>
    <property type="evidence" value="ECO:0007669"/>
    <property type="project" value="Ensembl"/>
</dbReference>
<evidence type="ECO:0000259" key="35">
    <source>
        <dbReference type="PROSITE" id="PS50089"/>
    </source>
</evidence>
<evidence type="ECO:0000256" key="32">
    <source>
        <dbReference type="PROSITE-ProRule" id="PRU00175"/>
    </source>
</evidence>
<dbReference type="Proteomes" id="UP000594220">
    <property type="component" value="Unplaced"/>
</dbReference>
<dbReference type="PROSITE" id="PS00518">
    <property type="entry name" value="ZF_RING_1"/>
    <property type="match status" value="1"/>
</dbReference>
<evidence type="ECO:0000256" key="7">
    <source>
        <dbReference type="ARBA" id="ARBA00022490"/>
    </source>
</evidence>
<dbReference type="OMA" id="ATCQQSP"/>
<keyword evidence="17" id="KW-0276">Fatty acid metabolism</keyword>
<dbReference type="GO" id="GO:1990904">
    <property type="term" value="C:ribonucleoprotein complex"/>
    <property type="evidence" value="ECO:0007669"/>
    <property type="project" value="Ensembl"/>
</dbReference>
<evidence type="ECO:0000256" key="9">
    <source>
        <dbReference type="ARBA" id="ARBA00022516"/>
    </source>
</evidence>
<dbReference type="GO" id="GO:0060816">
    <property type="term" value="P:random inactivation of X chromosome"/>
    <property type="evidence" value="ECO:0007669"/>
    <property type="project" value="Ensembl"/>
</dbReference>
<dbReference type="GO" id="GO:0070531">
    <property type="term" value="C:BRCA1-A complex"/>
    <property type="evidence" value="ECO:0007669"/>
    <property type="project" value="Ensembl"/>
</dbReference>
<dbReference type="InterPro" id="IPR001357">
    <property type="entry name" value="BRCT_dom"/>
</dbReference>
<feature type="domain" description="RING-type" evidence="35">
    <location>
        <begin position="24"/>
        <end position="66"/>
    </location>
</feature>
<dbReference type="InterPro" id="IPR001841">
    <property type="entry name" value="Znf_RING"/>
</dbReference>
<dbReference type="Pfam" id="PF12820">
    <property type="entry name" value="BRCT_assoc"/>
    <property type="match status" value="1"/>
</dbReference>
<dbReference type="FunFam" id="3.40.50.10190:FF:000006">
    <property type="entry name" value="Breast cancer type 1 susceptibility protein homolog"/>
    <property type="match status" value="1"/>
</dbReference>
<evidence type="ECO:0000313" key="37">
    <source>
        <dbReference type="Ensembl" id="ENSCPRP00005011670.1"/>
    </source>
</evidence>
<dbReference type="EC" id="2.3.2.27" evidence="5"/>
<dbReference type="GO" id="GO:0000976">
    <property type="term" value="F:transcription cis-regulatory region binding"/>
    <property type="evidence" value="ECO:0007669"/>
    <property type="project" value="Ensembl"/>
</dbReference>
<feature type="region of interest" description="Disordered" evidence="34">
    <location>
        <begin position="580"/>
        <end position="633"/>
    </location>
</feature>
<dbReference type="GO" id="GO:0071479">
    <property type="term" value="P:cellular response to ionizing radiation"/>
    <property type="evidence" value="ECO:0007669"/>
    <property type="project" value="Ensembl"/>
</dbReference>
<evidence type="ECO:0000256" key="33">
    <source>
        <dbReference type="SAM" id="Coils"/>
    </source>
</evidence>
<evidence type="ECO:0000256" key="17">
    <source>
        <dbReference type="ARBA" id="ARBA00022832"/>
    </source>
</evidence>
<name>A0A7M4ELS9_CROPO</name>
<evidence type="ECO:0000256" key="1">
    <source>
        <dbReference type="ARBA" id="ARBA00000900"/>
    </source>
</evidence>
<dbReference type="GO" id="GO:0070532">
    <property type="term" value="C:BRCA1-B complex"/>
    <property type="evidence" value="ECO:0007669"/>
    <property type="project" value="Ensembl"/>
</dbReference>
<evidence type="ECO:0000256" key="31">
    <source>
        <dbReference type="ARBA" id="ARBA00031556"/>
    </source>
</evidence>
<keyword evidence="12" id="KW-0479">Metal-binding</keyword>
<dbReference type="SUPFAM" id="SSF57850">
    <property type="entry name" value="RING/U-box"/>
    <property type="match status" value="1"/>
</dbReference>
<evidence type="ECO:0000256" key="15">
    <source>
        <dbReference type="ARBA" id="ARBA00022771"/>
    </source>
</evidence>
<dbReference type="GO" id="GO:0045944">
    <property type="term" value="P:positive regulation of transcription by RNA polymerase II"/>
    <property type="evidence" value="ECO:0007669"/>
    <property type="project" value="Ensembl"/>
</dbReference>
<dbReference type="GO" id="GO:0042802">
    <property type="term" value="F:identical protein binding"/>
    <property type="evidence" value="ECO:0007669"/>
    <property type="project" value="Ensembl"/>
</dbReference>
<keyword evidence="19" id="KW-0832">Ubl conjugation</keyword>
<evidence type="ECO:0000256" key="24">
    <source>
        <dbReference type="ARBA" id="ARBA00023159"/>
    </source>
</evidence>
<evidence type="ECO:0000256" key="20">
    <source>
        <dbReference type="ARBA" id="ARBA00022990"/>
    </source>
</evidence>
<feature type="coiled-coil region" evidence="33">
    <location>
        <begin position="1300"/>
        <end position="1334"/>
    </location>
</feature>
<feature type="domain" description="BRCT" evidence="36">
    <location>
        <begin position="1446"/>
        <end position="1542"/>
    </location>
</feature>
<evidence type="ECO:0000256" key="18">
    <source>
        <dbReference type="ARBA" id="ARBA00022833"/>
    </source>
</evidence>
<dbReference type="GO" id="GO:0044027">
    <property type="term" value="P:negative regulation of gene expression via chromosomal CpG island methylation"/>
    <property type="evidence" value="ECO:0007669"/>
    <property type="project" value="Ensembl"/>
</dbReference>
<dbReference type="GO" id="GO:1990391">
    <property type="term" value="C:DNA repair complex"/>
    <property type="evidence" value="ECO:0007669"/>
    <property type="project" value="Ensembl"/>
</dbReference>
<dbReference type="InterPro" id="IPR011364">
    <property type="entry name" value="BRCA1"/>
</dbReference>
<dbReference type="GO" id="GO:0070533">
    <property type="term" value="C:BRCA1-C complex"/>
    <property type="evidence" value="ECO:0007669"/>
    <property type="project" value="Ensembl"/>
</dbReference>
<dbReference type="GeneTree" id="ENSGT00440000034289"/>
<dbReference type="GO" id="GO:0005737">
    <property type="term" value="C:cytoplasm"/>
    <property type="evidence" value="ECO:0007669"/>
    <property type="project" value="UniProtKB-SubCell"/>
</dbReference>
<dbReference type="GO" id="GO:2000378">
    <property type="term" value="P:negative regulation of reactive oxygen species metabolic process"/>
    <property type="evidence" value="ECO:0007669"/>
    <property type="project" value="Ensembl"/>
</dbReference>
<evidence type="ECO:0000313" key="38">
    <source>
        <dbReference type="Proteomes" id="UP000594220"/>
    </source>
</evidence>
<dbReference type="CDD" id="cd16498">
    <property type="entry name" value="RING-HC_BRCA1"/>
    <property type="match status" value="1"/>
</dbReference>
<keyword evidence="38" id="KW-1185">Reference proteome</keyword>
<dbReference type="InterPro" id="IPR025994">
    <property type="entry name" value="BRCA1_serine_dom"/>
</dbReference>
<dbReference type="GO" id="GO:0071681">
    <property type="term" value="P:cellular response to indole-3-methanol"/>
    <property type="evidence" value="ECO:0007669"/>
    <property type="project" value="Ensembl"/>
</dbReference>
<dbReference type="Pfam" id="PF00097">
    <property type="entry name" value="zf-C3HC4"/>
    <property type="match status" value="1"/>
</dbReference>
<proteinExistence type="predicted"/>
<dbReference type="GO" id="GO:0005886">
    <property type="term" value="C:plasma membrane"/>
    <property type="evidence" value="ECO:0007669"/>
    <property type="project" value="Ensembl"/>
</dbReference>
<dbReference type="GO" id="GO:0002039">
    <property type="term" value="F:p53 binding"/>
    <property type="evidence" value="ECO:0007669"/>
    <property type="project" value="Ensembl"/>
</dbReference>
<keyword evidence="28" id="KW-0234">DNA repair</keyword>
<evidence type="ECO:0000256" key="21">
    <source>
        <dbReference type="ARBA" id="ARBA00023015"/>
    </source>
</evidence>
<dbReference type="GO" id="GO:0045766">
    <property type="term" value="P:positive regulation of angiogenesis"/>
    <property type="evidence" value="ECO:0007669"/>
    <property type="project" value="Ensembl"/>
</dbReference>
<dbReference type="GO" id="GO:0045739">
    <property type="term" value="P:positive regulation of DNA repair"/>
    <property type="evidence" value="ECO:0007669"/>
    <property type="project" value="Ensembl"/>
</dbReference>
<evidence type="ECO:0000256" key="4">
    <source>
        <dbReference type="ARBA" id="ARBA00004496"/>
    </source>
</evidence>
<keyword evidence="9" id="KW-0444">Lipid biosynthesis</keyword>
<sequence length="1663" mass="185251">MDFSVVALGDVQNVLSAMQKNLECPICLEVIKEPVSTKCDHIFCRFCMFKLLSKKKNSLVQCPMCKTEVTKRSLQENSRFKQLIEGLLKTIHAFELDAGVKFLNHQDFSKKPIETSSADTLHKESCVIQSKGYRNRQKKVKENGQENLTLVTFCLSPCFLPSTTWNISECDFSEEGLGSSEDIQNISENFQAAQVNLCEEHLKNNLCASASNLHAEPCDRTANDTSSQKKGSSLFSSAEEMSVVGAQCVSKSEEPGSQHSPKSQSDKNEEASSAVQHVKTSETCEQKCDSLHEEMSSLEQQLQPEAVPTDTLSQVSKKRLKKSIQKVNDWFSKSSEVLSCSPQDDGAADIEEGGSCLSDRDSFISEKTDIMVNCLEVAMECENEKSFSKPSVHSIENKIFGKTYQRDRKSNWRVSLGVVPQNTEVEDVTSDVQHLDNSRTDRSKRKRKTVCGLQPGDFIKKKDAKVVDEPDCLVAARGKAGEDSSVVGGDPVCEKKGENTSAELPLKKGEFIFKNGVEKVIGDCTDGKPELKVCDQRNAKKRCSSLTERNRHSARTKHTLQLVVNRNSSSPHQIELQIDSYPSSEESKRIDSEQRQVRRSRRLQLLTGEMTKETRRRDEPNETSRKQANKNESFSSGFQRAVLVYAPECKEQVEQQDILNHSIPLSDCNLKGTNLEANKVHATPETSFTIMGIEKDFSNPSLLQLQEANTCSLLASADTQGSHSLLQLCSTNLHACSPKDNGCYTGYDPESFKNQKMTEAKSILELNTETEDSELDVQYLRNMFRHTKRLSFTLHSGLVKESAIENTASEAEGKMSTNQIEYRYNSRDLKNDPLHLKNPSVGLTGVSGRESKTCQTAKDVSGNDTECRHIREHGANASQVQSKEQFLSSARLFGAKIKHKSRLQRRKQSAEKTVSSEIVRESELNLDLNQYNGSLSDWNNIEEPICQGNGLSIINGTGSSSESNQAEKNEVAENKQPVLNVQPESMLNCLAVCQQSPAEFSCKISEKKCSEREGKQVKSDKEQINQVANMWVPECLISEEALEQPIEDTSGFPALSETPDDLMFSAEDLKGNNSFCDADRKNISAVFVKTDENALVRDINSDSSSSKSRSQTFVQRSRRAVQKLQFSEEESNEDEDLPCFQELIFGKSSSAHTQSQKQKMSVRRSSNPSAQILALQSSSSGSDKVVQKMPEATLKEVCVSPSQESECSVNLFSSQSNMSEDSANRPEDLRLVPSTKEKKNFSEGKEASPHENEELKGRKNALQDEHQGDPNLESNIGEPSGYDSEASHLGDSYGLSTQSEILTTQQKNDMQNNLKKLQQEMAVLEAVLEQHGSQDSELPCSSVEGATATGLIRTARENAMEQKSGTKLNSAAILTSPCGNMSRIPNSSPLKFLKRPSHSQTAEAMNGSAIPSNIDNRKNTQQCELEKRTLASTHVPHHRAGKENAKSPVVFSRKKMSIVASGLNQHELLLVQKFAWKTQSTLSNQITEGTTHVIMKTDMDLVCERTLKYFLGIAGRKWVVSYQWVIQSFKEGRILYESDFEVRGDVINGRNHQGPKRARQSQAGKLFKDFEICCYGPFTDMNTENLEWMVELCGASVVTQLHLFTHKAVTAVVIVQPDAWVEDTGYRAIQQKCSATVVTREWVLDSVACYERQEFDAYLVSQE</sequence>
<evidence type="ECO:0000256" key="13">
    <source>
        <dbReference type="ARBA" id="ARBA00022737"/>
    </source>
</evidence>
<evidence type="ECO:0000256" key="8">
    <source>
        <dbReference type="ARBA" id="ARBA00022499"/>
    </source>
</evidence>
<evidence type="ECO:0000256" key="3">
    <source>
        <dbReference type="ARBA" id="ARBA00004286"/>
    </source>
</evidence>
<dbReference type="GO" id="GO:0000724">
    <property type="term" value="P:double-strand break repair via homologous recombination"/>
    <property type="evidence" value="ECO:0007669"/>
    <property type="project" value="Ensembl"/>
</dbReference>
<evidence type="ECO:0000256" key="5">
    <source>
        <dbReference type="ARBA" id="ARBA00012483"/>
    </source>
</evidence>
<dbReference type="Pfam" id="PF00533">
    <property type="entry name" value="BRCT"/>
    <property type="match status" value="2"/>
</dbReference>
<dbReference type="SMART" id="SM00184">
    <property type="entry name" value="RING"/>
    <property type="match status" value="1"/>
</dbReference>
<keyword evidence="16" id="KW-0833">Ubl conjugation pathway</keyword>
<dbReference type="PROSITE" id="PS50089">
    <property type="entry name" value="ZF_RING_2"/>
    <property type="match status" value="1"/>
</dbReference>
<feature type="compositionally biased region" description="Basic and acidic residues" evidence="34">
    <location>
        <begin position="1222"/>
        <end position="1268"/>
    </location>
</feature>
<dbReference type="GO" id="GO:0085020">
    <property type="term" value="P:protein K6-linked ubiquitination"/>
    <property type="evidence" value="ECO:0007669"/>
    <property type="project" value="Ensembl"/>
</dbReference>
<gene>
    <name evidence="37" type="primary">BRCA1</name>
</gene>
<evidence type="ECO:0000256" key="30">
    <source>
        <dbReference type="ARBA" id="ARBA00023306"/>
    </source>
</evidence>
<dbReference type="Gene3D" id="3.30.40.10">
    <property type="entry name" value="Zinc/RING finger domain, C3HC4 (zinc finger)"/>
    <property type="match status" value="1"/>
</dbReference>
<feature type="compositionally biased region" description="Low complexity" evidence="34">
    <location>
        <begin position="1169"/>
        <end position="1182"/>
    </location>
</feature>
<evidence type="ECO:0000256" key="16">
    <source>
        <dbReference type="ARBA" id="ARBA00022786"/>
    </source>
</evidence>
<dbReference type="PANTHER" id="PTHR13763:SF0">
    <property type="entry name" value="BREAST CANCER TYPE 1 SUSCEPTIBILITY PROTEIN"/>
    <property type="match status" value="1"/>
</dbReference>
<dbReference type="GO" id="GO:0003713">
    <property type="term" value="F:transcription coactivator activity"/>
    <property type="evidence" value="ECO:0007669"/>
    <property type="project" value="Ensembl"/>
</dbReference>
<dbReference type="InterPro" id="IPR031099">
    <property type="entry name" value="BRCA1-associated"/>
</dbReference>
<dbReference type="GO" id="GO:0071356">
    <property type="term" value="P:cellular response to tumor necrosis factor"/>
    <property type="evidence" value="ECO:0007669"/>
    <property type="project" value="Ensembl"/>
</dbReference>
<comment type="catalytic activity">
    <reaction evidence="1">
        <text>S-ubiquitinyl-[E2 ubiquitin-conjugating enzyme]-L-cysteine + [acceptor protein]-L-lysine = [E2 ubiquitin-conjugating enzyme]-L-cysteine + N(6)-ubiquitinyl-[acceptor protein]-L-lysine.</text>
        <dbReference type="EC" id="2.3.2.27"/>
    </reaction>
</comment>
<evidence type="ECO:0000256" key="23">
    <source>
        <dbReference type="ARBA" id="ARBA00023125"/>
    </source>
</evidence>
<keyword evidence="24" id="KW-0010">Activator</keyword>
<feature type="region of interest" description="Disordered" evidence="34">
    <location>
        <begin position="1150"/>
        <end position="1188"/>
    </location>
</feature>
<dbReference type="GO" id="GO:0016604">
    <property type="term" value="C:nuclear body"/>
    <property type="evidence" value="ECO:0007669"/>
    <property type="project" value="Ensembl"/>
</dbReference>
<dbReference type="GO" id="GO:0008270">
    <property type="term" value="F:zinc ion binding"/>
    <property type="evidence" value="ECO:0007669"/>
    <property type="project" value="UniProtKB-KW"/>
</dbReference>
<dbReference type="GO" id="GO:0031436">
    <property type="term" value="C:BRCA1-BARD1 complex"/>
    <property type="evidence" value="ECO:0007669"/>
    <property type="project" value="Ensembl"/>
</dbReference>
<keyword evidence="8" id="KW-1017">Isopeptide bond</keyword>
<dbReference type="CDD" id="cd17735">
    <property type="entry name" value="BRCT_BRCA1_rpt1"/>
    <property type="match status" value="1"/>
</dbReference>
<dbReference type="GO" id="GO:0006633">
    <property type="term" value="P:fatty acid biosynthetic process"/>
    <property type="evidence" value="ECO:0007669"/>
    <property type="project" value="UniProtKB-KW"/>
</dbReference>
<dbReference type="GO" id="GO:0043009">
    <property type="term" value="P:chordate embryonic development"/>
    <property type="evidence" value="ECO:0007669"/>
    <property type="project" value="Ensembl"/>
</dbReference>
<feature type="compositionally biased region" description="Basic and acidic residues" evidence="34">
    <location>
        <begin position="585"/>
        <end position="596"/>
    </location>
</feature>
<dbReference type="PROSITE" id="PS50172">
    <property type="entry name" value="BRCT"/>
    <property type="match status" value="2"/>
</dbReference>
<keyword evidence="14" id="KW-0227">DNA damage</keyword>
<dbReference type="GO" id="GO:1902042">
    <property type="term" value="P:negative regulation of extrinsic apoptotic signaling pathway via death domain receptors"/>
    <property type="evidence" value="ECO:0007669"/>
    <property type="project" value="Ensembl"/>
</dbReference>
<dbReference type="CDD" id="cd17721">
    <property type="entry name" value="BRCT_BRCA1_rpt2"/>
    <property type="match status" value="1"/>
</dbReference>
<dbReference type="InterPro" id="IPR036420">
    <property type="entry name" value="BRCT_dom_sf"/>
</dbReference>
<evidence type="ECO:0000256" key="12">
    <source>
        <dbReference type="ARBA" id="ARBA00022723"/>
    </source>
</evidence>
<evidence type="ECO:0000256" key="2">
    <source>
        <dbReference type="ARBA" id="ARBA00004123"/>
    </source>
</evidence>
<dbReference type="GO" id="GO:0003684">
    <property type="term" value="F:damaged DNA binding"/>
    <property type="evidence" value="ECO:0007669"/>
    <property type="project" value="Ensembl"/>
</dbReference>
<dbReference type="InterPro" id="IPR013083">
    <property type="entry name" value="Znf_RING/FYVE/PHD"/>
</dbReference>
<dbReference type="FunFam" id="3.40.50.10190:FF:000025">
    <property type="entry name" value="Breast cancer type 1 susceptibility protein homolog"/>
    <property type="match status" value="1"/>
</dbReference>
<dbReference type="SMART" id="SM00292">
    <property type="entry name" value="BRCT"/>
    <property type="match status" value="2"/>
</dbReference>
<dbReference type="GO" id="GO:0003723">
    <property type="term" value="F:RNA binding"/>
    <property type="evidence" value="ECO:0007669"/>
    <property type="project" value="Ensembl"/>
</dbReference>
<accession>A0A7M4ELS9</accession>
<feature type="compositionally biased region" description="Polar residues" evidence="34">
    <location>
        <begin position="1150"/>
        <end position="1168"/>
    </location>
</feature>
<keyword evidence="27" id="KW-0233">DNA recombination</keyword>
<evidence type="ECO:0000256" key="14">
    <source>
        <dbReference type="ARBA" id="ARBA00022763"/>
    </source>
</evidence>
<dbReference type="GO" id="GO:0001741">
    <property type="term" value="C:XY body"/>
    <property type="evidence" value="ECO:0007669"/>
    <property type="project" value="Ensembl"/>
</dbReference>
<keyword evidence="30" id="KW-0131">Cell cycle</keyword>
<dbReference type="GO" id="GO:0045892">
    <property type="term" value="P:negative regulation of DNA-templated transcription"/>
    <property type="evidence" value="ECO:0007669"/>
    <property type="project" value="Ensembl"/>
</dbReference>
<keyword evidence="15 32" id="KW-0863">Zinc-finger</keyword>
<comment type="subcellular location">
    <subcellularLocation>
        <location evidence="3">Chromosome</location>
    </subcellularLocation>
    <subcellularLocation>
        <location evidence="4">Cytoplasm</location>
    </subcellularLocation>
    <subcellularLocation>
        <location evidence="2">Nucleus</location>
    </subcellularLocation>
</comment>
<reference evidence="37" key="1">
    <citation type="submission" date="2025-08" db="UniProtKB">
        <authorList>
            <consortium name="Ensembl"/>
        </authorList>
    </citation>
    <scope>IDENTIFICATION</scope>
</reference>
<feature type="region of interest" description="Disordered" evidence="34">
    <location>
        <begin position="248"/>
        <end position="281"/>
    </location>
</feature>
<dbReference type="InterPro" id="IPR017907">
    <property type="entry name" value="Znf_RING_CS"/>
</dbReference>
<evidence type="ECO:0000256" key="29">
    <source>
        <dbReference type="ARBA" id="ARBA00023242"/>
    </source>
</evidence>
<evidence type="ECO:0000256" key="6">
    <source>
        <dbReference type="ARBA" id="ARBA00022454"/>
    </source>
</evidence>
<keyword evidence="13" id="KW-0677">Repeat</keyword>
<evidence type="ECO:0000256" key="10">
    <source>
        <dbReference type="ARBA" id="ARBA00022553"/>
    </source>
</evidence>
<evidence type="ECO:0000256" key="22">
    <source>
        <dbReference type="ARBA" id="ARBA00023098"/>
    </source>
</evidence>
<dbReference type="Ensembl" id="ENSCPRT00005013756.1">
    <property type="protein sequence ID" value="ENSCPRP00005011670.1"/>
    <property type="gene ID" value="ENSCPRG00005008315.1"/>
</dbReference>
<dbReference type="SUPFAM" id="SSF52113">
    <property type="entry name" value="BRCT domain"/>
    <property type="match status" value="2"/>
</dbReference>
<evidence type="ECO:0000256" key="25">
    <source>
        <dbReference type="ARBA" id="ARBA00023160"/>
    </source>
</evidence>
<keyword evidence="21" id="KW-0805">Transcription regulation</keyword>
<protein>
    <recommendedName>
        <fullName evidence="5">RING-type E3 ubiquitin transferase</fullName>
        <ecNumber evidence="5">2.3.2.27</ecNumber>
    </recommendedName>
    <alternativeName>
        <fullName evidence="31">RING-type E3 ubiquitin transferase BRCA1</fullName>
    </alternativeName>
</protein>
<keyword evidence="26" id="KW-0804">Transcription</keyword>
<keyword evidence="10" id="KW-0597">Phosphoprotein</keyword>
<dbReference type="GO" id="GO:0007098">
    <property type="term" value="P:centrosome cycle"/>
    <property type="evidence" value="ECO:0007669"/>
    <property type="project" value="Ensembl"/>
</dbReference>
<dbReference type="GO" id="GO:0000800">
    <property type="term" value="C:lateral element"/>
    <property type="evidence" value="ECO:0007669"/>
    <property type="project" value="Ensembl"/>
</dbReference>
<dbReference type="GO" id="GO:0045717">
    <property type="term" value="P:negative regulation of fatty acid biosynthetic process"/>
    <property type="evidence" value="ECO:0007669"/>
    <property type="project" value="Ensembl"/>
</dbReference>
<evidence type="ECO:0000259" key="36">
    <source>
        <dbReference type="PROSITE" id="PS50172"/>
    </source>
</evidence>
<keyword evidence="6" id="KW-0158">Chromosome</keyword>
<evidence type="ECO:0000256" key="27">
    <source>
        <dbReference type="ARBA" id="ARBA00023172"/>
    </source>
</evidence>
<dbReference type="PRINTS" id="PR00493">
    <property type="entry name" value="BRSTCANCERI"/>
</dbReference>
<feature type="compositionally biased region" description="Basic and acidic residues" evidence="34">
    <location>
        <begin position="610"/>
        <end position="625"/>
    </location>
</feature>
<dbReference type="GO" id="GO:0061630">
    <property type="term" value="F:ubiquitin protein ligase activity"/>
    <property type="evidence" value="ECO:0007669"/>
    <property type="project" value="UniProtKB-EC"/>
</dbReference>
<evidence type="ECO:0000256" key="26">
    <source>
        <dbReference type="ARBA" id="ARBA00023163"/>
    </source>
</evidence>
<dbReference type="GO" id="GO:0006301">
    <property type="term" value="P:DNA damage tolerance"/>
    <property type="evidence" value="ECO:0007669"/>
    <property type="project" value="Ensembl"/>
</dbReference>
<evidence type="ECO:0000256" key="11">
    <source>
        <dbReference type="ARBA" id="ARBA00022679"/>
    </source>
</evidence>
<dbReference type="Gene3D" id="3.40.50.10190">
    <property type="entry name" value="BRCT domain"/>
    <property type="match status" value="2"/>
</dbReference>
<evidence type="ECO:0000256" key="19">
    <source>
        <dbReference type="ARBA" id="ARBA00022843"/>
    </source>
</evidence>
<dbReference type="PIRSF" id="PIRSF001734">
    <property type="entry name" value="BRCA1"/>
    <property type="match status" value="1"/>
</dbReference>
<dbReference type="GO" id="GO:0007095">
    <property type="term" value="P:mitotic G2 DNA damage checkpoint signaling"/>
    <property type="evidence" value="ECO:0007669"/>
    <property type="project" value="Ensembl"/>
</dbReference>
<evidence type="ECO:0000256" key="34">
    <source>
        <dbReference type="SAM" id="MobiDB-lite"/>
    </source>
</evidence>
<dbReference type="GO" id="GO:0051865">
    <property type="term" value="P:protein autoubiquitination"/>
    <property type="evidence" value="ECO:0007669"/>
    <property type="project" value="Ensembl"/>
</dbReference>
<dbReference type="GO" id="GO:0007059">
    <property type="term" value="P:chromosome segregation"/>
    <property type="evidence" value="ECO:0007669"/>
    <property type="project" value="Ensembl"/>
</dbReference>
<feature type="domain" description="BRCT" evidence="36">
    <location>
        <begin position="1562"/>
        <end position="1660"/>
    </location>
</feature>
<keyword evidence="25" id="KW-0275">Fatty acid biosynthesis</keyword>
<keyword evidence="11" id="KW-0808">Transferase</keyword>
<keyword evidence="7" id="KW-0963">Cytoplasm</keyword>